<accession>A0ABN1N9R5</accession>
<proteinExistence type="predicted"/>
<gene>
    <name evidence="2" type="ORF">GCM10009559_62250</name>
</gene>
<evidence type="ECO:0000256" key="1">
    <source>
        <dbReference type="SAM" id="MobiDB-lite"/>
    </source>
</evidence>
<comment type="caution">
    <text evidence="2">The sequence shown here is derived from an EMBL/GenBank/DDBJ whole genome shotgun (WGS) entry which is preliminary data.</text>
</comment>
<feature type="compositionally biased region" description="Polar residues" evidence="1">
    <location>
        <begin position="1"/>
        <end position="13"/>
    </location>
</feature>
<reference evidence="2 3" key="1">
    <citation type="journal article" date="2019" name="Int. J. Syst. Evol. Microbiol.">
        <title>The Global Catalogue of Microorganisms (GCM) 10K type strain sequencing project: providing services to taxonomists for standard genome sequencing and annotation.</title>
        <authorList>
            <consortium name="The Broad Institute Genomics Platform"/>
            <consortium name="The Broad Institute Genome Sequencing Center for Infectious Disease"/>
            <person name="Wu L."/>
            <person name="Ma J."/>
        </authorList>
    </citation>
    <scope>NUCLEOTIDE SEQUENCE [LARGE SCALE GENOMIC DNA]</scope>
    <source>
        <strain evidence="2 3">JCM 11117</strain>
    </source>
</reference>
<evidence type="ECO:0000313" key="3">
    <source>
        <dbReference type="Proteomes" id="UP001499967"/>
    </source>
</evidence>
<feature type="region of interest" description="Disordered" evidence="1">
    <location>
        <begin position="1"/>
        <end position="70"/>
    </location>
</feature>
<protein>
    <submittedName>
        <fullName evidence="2">Uncharacterized protein</fullName>
    </submittedName>
</protein>
<name>A0ABN1N9R5_9PSEU</name>
<evidence type="ECO:0000313" key="2">
    <source>
        <dbReference type="EMBL" id="GAA0898872.1"/>
    </source>
</evidence>
<sequence length="70" mass="7602">MPQSTPISANSTHPRPLTGRHLRSEPPRAPRPRYGHVNPRATDYGAVVARPMKAPSGKPSTAIPEKPIRS</sequence>
<organism evidence="2 3">
    <name type="scientific">Pseudonocardia zijingensis</name>
    <dbReference type="NCBI Taxonomy" id="153376"/>
    <lineage>
        <taxon>Bacteria</taxon>
        <taxon>Bacillati</taxon>
        <taxon>Actinomycetota</taxon>
        <taxon>Actinomycetes</taxon>
        <taxon>Pseudonocardiales</taxon>
        <taxon>Pseudonocardiaceae</taxon>
        <taxon>Pseudonocardia</taxon>
    </lineage>
</organism>
<dbReference type="EMBL" id="BAAAHP010000199">
    <property type="protein sequence ID" value="GAA0898872.1"/>
    <property type="molecule type" value="Genomic_DNA"/>
</dbReference>
<keyword evidence="3" id="KW-1185">Reference proteome</keyword>
<dbReference type="Proteomes" id="UP001499967">
    <property type="component" value="Unassembled WGS sequence"/>
</dbReference>